<evidence type="ECO:0000256" key="5">
    <source>
        <dbReference type="ARBA" id="ARBA00022842"/>
    </source>
</evidence>
<feature type="transmembrane region" description="Helical" evidence="8">
    <location>
        <begin position="108"/>
        <end position="127"/>
    </location>
</feature>
<dbReference type="HOGENOM" id="CLU_074285_0_0_4"/>
<keyword evidence="10" id="KW-1185">Reference proteome</keyword>
<keyword evidence="8" id="KW-1133">Transmembrane helix</keyword>
<feature type="transmembrane region" description="Helical" evidence="8">
    <location>
        <begin position="184"/>
        <end position="206"/>
    </location>
</feature>
<comment type="subcellular location">
    <subcellularLocation>
        <location evidence="1">Cell membrane</location>
        <topology evidence="1">Multi-pass membrane protein</topology>
    </subcellularLocation>
</comment>
<keyword evidence="2" id="KW-0813">Transport</keyword>
<evidence type="ECO:0000256" key="8">
    <source>
        <dbReference type="SAM" id="Phobius"/>
    </source>
</evidence>
<keyword evidence="5" id="KW-0460">Magnesium</keyword>
<feature type="transmembrane region" description="Helical" evidence="8">
    <location>
        <begin position="66"/>
        <end position="87"/>
    </location>
</feature>
<dbReference type="GO" id="GO:0055070">
    <property type="term" value="P:copper ion homeostasis"/>
    <property type="evidence" value="ECO:0007669"/>
    <property type="project" value="TreeGrafter"/>
</dbReference>
<dbReference type="GO" id="GO:0043682">
    <property type="term" value="F:P-type divalent copper transporter activity"/>
    <property type="evidence" value="ECO:0007669"/>
    <property type="project" value="TreeGrafter"/>
</dbReference>
<dbReference type="EMBL" id="CP009238">
    <property type="protein sequence ID" value="AIL32338.1"/>
    <property type="molecule type" value="Genomic_DNA"/>
</dbReference>
<keyword evidence="4" id="KW-0597">Phosphoprotein</keyword>
<proteinExistence type="predicted"/>
<feature type="transmembrane region" description="Helical" evidence="8">
    <location>
        <begin position="290"/>
        <end position="311"/>
    </location>
</feature>
<evidence type="ECO:0000256" key="6">
    <source>
        <dbReference type="ARBA" id="ARBA00022967"/>
    </source>
</evidence>
<dbReference type="PANTHER" id="PTHR43520:SF5">
    <property type="entry name" value="CATION-TRANSPORTING P-TYPE ATPASE-RELATED"/>
    <property type="match status" value="1"/>
</dbReference>
<evidence type="ECO:0000313" key="10">
    <source>
        <dbReference type="Proteomes" id="UP000028945"/>
    </source>
</evidence>
<feature type="transmembrane region" description="Helical" evidence="8">
    <location>
        <begin position="133"/>
        <end position="151"/>
    </location>
</feature>
<keyword evidence="3" id="KW-1003">Cell membrane</keyword>
<evidence type="ECO:0000256" key="1">
    <source>
        <dbReference type="ARBA" id="ARBA00004651"/>
    </source>
</evidence>
<feature type="transmembrane region" description="Helical" evidence="8">
    <location>
        <begin position="263"/>
        <end position="284"/>
    </location>
</feature>
<dbReference type="OrthoDB" id="8552908at2"/>
<accession>A0A077DGP8</accession>
<evidence type="ECO:0000256" key="7">
    <source>
        <dbReference type="ARBA" id="ARBA00023065"/>
    </source>
</evidence>
<evidence type="ECO:0000256" key="4">
    <source>
        <dbReference type="ARBA" id="ARBA00022553"/>
    </source>
</evidence>
<dbReference type="Proteomes" id="UP000028945">
    <property type="component" value="Chromosome"/>
</dbReference>
<keyword evidence="8" id="KW-0812">Transmembrane</keyword>
<feature type="transmembrane region" description="Helical" evidence="8">
    <location>
        <begin position="27"/>
        <end position="46"/>
    </location>
</feature>
<evidence type="ECO:0000256" key="2">
    <source>
        <dbReference type="ARBA" id="ARBA00022448"/>
    </source>
</evidence>
<dbReference type="KEGG" id="bpsi:IX83_02500"/>
<reference evidence="9 10" key="1">
    <citation type="journal article" date="2014" name="BMC Genomics">
        <title>A genomic perspective on a new bacterial genus and species from the Alcaligenaceae family, Basilea psittacipulmonis.</title>
        <authorList>
            <person name="Whiteson K.L."/>
            <person name="Hernandez D."/>
            <person name="Lazarevic V."/>
            <person name="Gaia N."/>
            <person name="Farinelli L."/>
            <person name="Francois P."/>
            <person name="Pilo P."/>
            <person name="Frey J."/>
            <person name="Schrenzel J."/>
        </authorList>
    </citation>
    <scope>NUCLEOTIDE SEQUENCE [LARGE SCALE GENOMIC DNA]</scope>
    <source>
        <strain evidence="9 10">DSM 24701</strain>
    </source>
</reference>
<dbReference type="AlphaFoldDB" id="A0A077DGP8"/>
<keyword evidence="8" id="KW-0472">Membrane</keyword>
<sequence>MMSQKPVSIFTAPSNLPDEEKRARKHMLARLAIAWLAMMQTMMFAFPGYIRTPDHINETGHMLDNAIIIMNWLSFVLTIPVIMYCAWPIWRGVMASSCNRSSLSINMNWPIALGIVVSFIPSAINTWRESGEVYFESVCMFVAFLLTARYLEFCAEQSARFLPNGMPKIFLERKDIIARRSDNIAFFFVLVQIILAVGSAVVWLNIDEYHALPVMVALFVMSCPCALSISVPTAFAAARAVILNDFNMSQERQKEVIEGAERCANQNLYGSLIWHIAMTPLAMIGIVQPWVAAVVMLVSSLLVTFNAWLFYRRYNRFVKTEMVTIN</sequence>
<keyword evidence="6" id="KW-1278">Translocase</keyword>
<keyword evidence="7" id="KW-0406">Ion transport</keyword>
<evidence type="ECO:0000313" key="9">
    <source>
        <dbReference type="EMBL" id="AIL32338.1"/>
    </source>
</evidence>
<dbReference type="eggNOG" id="COG2217">
    <property type="taxonomic scope" value="Bacteria"/>
</dbReference>
<dbReference type="STRING" id="1072685.IX83_02500"/>
<gene>
    <name evidence="9" type="ORF">IX83_02500</name>
</gene>
<feature type="transmembrane region" description="Helical" evidence="8">
    <location>
        <begin position="212"/>
        <end position="242"/>
    </location>
</feature>
<dbReference type="PANTHER" id="PTHR43520">
    <property type="entry name" value="ATP7, ISOFORM B"/>
    <property type="match status" value="1"/>
</dbReference>
<protein>
    <submittedName>
        <fullName evidence="9">Membrane protein</fullName>
    </submittedName>
</protein>
<organism evidence="9 10">
    <name type="scientific">Basilea psittacipulmonis DSM 24701</name>
    <dbReference type="NCBI Taxonomy" id="1072685"/>
    <lineage>
        <taxon>Bacteria</taxon>
        <taxon>Pseudomonadati</taxon>
        <taxon>Pseudomonadota</taxon>
        <taxon>Betaproteobacteria</taxon>
        <taxon>Burkholderiales</taxon>
        <taxon>Alcaligenaceae</taxon>
        <taxon>Basilea</taxon>
    </lineage>
</organism>
<dbReference type="GO" id="GO:0005886">
    <property type="term" value="C:plasma membrane"/>
    <property type="evidence" value="ECO:0007669"/>
    <property type="project" value="UniProtKB-SubCell"/>
</dbReference>
<dbReference type="RefSeq" id="WP_038498798.1">
    <property type="nucleotide sequence ID" value="NZ_AFWK01000060.1"/>
</dbReference>
<evidence type="ECO:0000256" key="3">
    <source>
        <dbReference type="ARBA" id="ARBA00022475"/>
    </source>
</evidence>
<dbReference type="GO" id="GO:0005507">
    <property type="term" value="F:copper ion binding"/>
    <property type="evidence" value="ECO:0007669"/>
    <property type="project" value="TreeGrafter"/>
</dbReference>
<name>A0A077DGP8_9BURK</name>